<dbReference type="Proteomes" id="UP001318860">
    <property type="component" value="Unassembled WGS sequence"/>
</dbReference>
<keyword evidence="2" id="KW-1185">Reference proteome</keyword>
<accession>A0ABR0XE75</accession>
<evidence type="ECO:0000313" key="1">
    <source>
        <dbReference type="EMBL" id="KAK6157427.1"/>
    </source>
</evidence>
<protein>
    <submittedName>
        <fullName evidence="1">Uncharacterized protein</fullName>
    </submittedName>
</protein>
<proteinExistence type="predicted"/>
<evidence type="ECO:0000313" key="2">
    <source>
        <dbReference type="Proteomes" id="UP001318860"/>
    </source>
</evidence>
<organism evidence="1 2">
    <name type="scientific">Rehmannia glutinosa</name>
    <name type="common">Chinese foxglove</name>
    <dbReference type="NCBI Taxonomy" id="99300"/>
    <lineage>
        <taxon>Eukaryota</taxon>
        <taxon>Viridiplantae</taxon>
        <taxon>Streptophyta</taxon>
        <taxon>Embryophyta</taxon>
        <taxon>Tracheophyta</taxon>
        <taxon>Spermatophyta</taxon>
        <taxon>Magnoliopsida</taxon>
        <taxon>eudicotyledons</taxon>
        <taxon>Gunneridae</taxon>
        <taxon>Pentapetalae</taxon>
        <taxon>asterids</taxon>
        <taxon>lamiids</taxon>
        <taxon>Lamiales</taxon>
        <taxon>Orobanchaceae</taxon>
        <taxon>Rehmannieae</taxon>
        <taxon>Rehmannia</taxon>
    </lineage>
</organism>
<comment type="caution">
    <text evidence="1">The sequence shown here is derived from an EMBL/GenBank/DDBJ whole genome shotgun (WGS) entry which is preliminary data.</text>
</comment>
<dbReference type="EMBL" id="JABTTQ020000005">
    <property type="protein sequence ID" value="KAK6157427.1"/>
    <property type="molecule type" value="Genomic_DNA"/>
</dbReference>
<sequence>MAAWTAAARQAANLARLSAHRSAATSQASILVQRRGLAGGGVCDCVSYWLGLAHFRRLQALLRGQEGQQGRESWRRGTLAWALPVHPE</sequence>
<reference evidence="1 2" key="1">
    <citation type="journal article" date="2021" name="Comput. Struct. Biotechnol. J.">
        <title>De novo genome assembly of the potent medicinal plant Rehmannia glutinosa using nanopore technology.</title>
        <authorList>
            <person name="Ma L."/>
            <person name="Dong C."/>
            <person name="Song C."/>
            <person name="Wang X."/>
            <person name="Zheng X."/>
            <person name="Niu Y."/>
            <person name="Chen S."/>
            <person name="Feng W."/>
        </authorList>
    </citation>
    <scope>NUCLEOTIDE SEQUENCE [LARGE SCALE GENOMIC DNA]</scope>
    <source>
        <strain evidence="1">DH-2019</strain>
    </source>
</reference>
<name>A0ABR0XE75_REHGL</name>
<gene>
    <name evidence="1" type="ORF">DH2020_011675</name>
</gene>